<evidence type="ECO:0000313" key="3">
    <source>
        <dbReference type="EMBL" id="AOM82158.1"/>
    </source>
</evidence>
<dbReference type="STRING" id="632773.BBEV_0787"/>
<dbReference type="InterPro" id="IPR015943">
    <property type="entry name" value="WD40/YVTN_repeat-like_dom_sf"/>
</dbReference>
<accession>A0A1D7QT58</accession>
<dbReference type="KEGG" id="bbev:BBEV_0787"/>
<dbReference type="InterPro" id="IPR051200">
    <property type="entry name" value="Host-pathogen_enzymatic-act"/>
</dbReference>
<dbReference type="InterPro" id="IPR048433">
    <property type="entry name" value="YNCE-like_beta-prop"/>
</dbReference>
<dbReference type="InterPro" id="IPR011964">
    <property type="entry name" value="YVTN_b-propeller_repeat"/>
</dbReference>
<feature type="domain" description="YNCE-like beta-propeller" evidence="2">
    <location>
        <begin position="2"/>
        <end position="67"/>
    </location>
</feature>
<dbReference type="NCBIfam" id="TIGR02276">
    <property type="entry name" value="beta_rpt_yvtn"/>
    <property type="match status" value="4"/>
</dbReference>
<evidence type="ECO:0000256" key="1">
    <source>
        <dbReference type="ARBA" id="ARBA00022729"/>
    </source>
</evidence>
<dbReference type="AlphaFoldDB" id="A0A1D7QT58"/>
<organism evidence="3 4">
    <name type="scientific">Salisediminibacterium beveridgei</name>
    <dbReference type="NCBI Taxonomy" id="632773"/>
    <lineage>
        <taxon>Bacteria</taxon>
        <taxon>Bacillati</taxon>
        <taxon>Bacillota</taxon>
        <taxon>Bacilli</taxon>
        <taxon>Bacillales</taxon>
        <taxon>Bacillaceae</taxon>
        <taxon>Salisediminibacterium</taxon>
    </lineage>
</organism>
<gene>
    <name evidence="3" type="ORF">BBEV_0787</name>
</gene>
<dbReference type="RefSeq" id="WP_069364273.1">
    <property type="nucleotide sequence ID" value="NZ_CP012502.1"/>
</dbReference>
<name>A0A1D7QT58_9BACI</name>
<protein>
    <submittedName>
        <fullName evidence="3">40-residue YVTN family beta-propeller repeat protein</fullName>
    </submittedName>
</protein>
<proteinExistence type="predicted"/>
<dbReference type="PANTHER" id="PTHR47197:SF3">
    <property type="entry name" value="DIHYDRO-HEME D1 DEHYDROGENASE"/>
    <property type="match status" value="1"/>
</dbReference>
<dbReference type="Pfam" id="PF21783">
    <property type="entry name" value="YNCE"/>
    <property type="match status" value="1"/>
</dbReference>
<dbReference type="PATRIC" id="fig|632773.3.peg.828"/>
<dbReference type="PANTHER" id="PTHR47197">
    <property type="entry name" value="PROTEIN NIRF"/>
    <property type="match status" value="1"/>
</dbReference>
<dbReference type="SUPFAM" id="SSF51004">
    <property type="entry name" value="C-terminal (heme d1) domain of cytochrome cd1-nitrite reductase"/>
    <property type="match status" value="1"/>
</dbReference>
<dbReference type="Proteomes" id="UP000094463">
    <property type="component" value="Chromosome"/>
</dbReference>
<dbReference type="OrthoDB" id="9770071at2"/>
<dbReference type="InterPro" id="IPR011048">
    <property type="entry name" value="Haem_d1_sf"/>
</dbReference>
<dbReference type="InterPro" id="IPR019405">
    <property type="entry name" value="Lactonase_7-beta_prop"/>
</dbReference>
<sequence length="303" mass="33856">MSHLLVLNKDEDTLSVVDLDTKQVIKTVPTSHNPHELVITPDGKKTYIACSLGNTIDIFDNQTLEITGHITHEQFDFPHGLDVTRDGRKLYLASTFSALLYIIDVESDTVEDVIPTHQTYSHMISFDPDQEKVYVPNIGSQNISVFDTATKEFTAVIPTGKGPEGIGVHPRGHHLYVANQDDDTLYVIDINTHEILFKRRIGHVPVRLVFSPDGKYALTANRESNDVSVILTEQRINETVRPWEIKRIPVGLWAGGIVFSPDGGYAYVANNKTNDISLIDMNTLKETERIDVGIHPDGIAYLK</sequence>
<keyword evidence="1" id="KW-0732">Signal</keyword>
<dbReference type="Gene3D" id="2.130.10.10">
    <property type="entry name" value="YVTN repeat-like/Quinoprotein amine dehydrogenase"/>
    <property type="match status" value="2"/>
</dbReference>
<dbReference type="EMBL" id="CP012502">
    <property type="protein sequence ID" value="AOM82158.1"/>
    <property type="molecule type" value="Genomic_DNA"/>
</dbReference>
<evidence type="ECO:0000259" key="2">
    <source>
        <dbReference type="Pfam" id="PF21783"/>
    </source>
</evidence>
<keyword evidence="4" id="KW-1185">Reference proteome</keyword>
<reference evidence="3 4" key="1">
    <citation type="submission" date="2015-08" db="EMBL/GenBank/DDBJ databases">
        <title>The complete genome sequence of Bacillus beveridgei MLTeJB.</title>
        <authorList>
            <person name="Hanson T.E."/>
            <person name="Mesa C."/>
            <person name="Basesman S.M."/>
            <person name="Oremland R.S."/>
        </authorList>
    </citation>
    <scope>NUCLEOTIDE SEQUENCE [LARGE SCALE GENOMIC DNA]</scope>
    <source>
        <strain evidence="3 4">MLTeJB</strain>
    </source>
</reference>
<dbReference type="Pfam" id="PF10282">
    <property type="entry name" value="Lactonase"/>
    <property type="match status" value="1"/>
</dbReference>
<evidence type="ECO:0000313" key="4">
    <source>
        <dbReference type="Proteomes" id="UP000094463"/>
    </source>
</evidence>